<dbReference type="Proteomes" id="UP001220324">
    <property type="component" value="Unassembled WGS sequence"/>
</dbReference>
<dbReference type="InterPro" id="IPR036770">
    <property type="entry name" value="Ankyrin_rpt-contain_sf"/>
</dbReference>
<feature type="repeat" description="ANK" evidence="2">
    <location>
        <begin position="1014"/>
        <end position="1046"/>
    </location>
</feature>
<dbReference type="PROSITE" id="PS50088">
    <property type="entry name" value="ANK_REPEAT"/>
    <property type="match status" value="8"/>
</dbReference>
<feature type="domain" description="GPI inositol-deacylase winged helix" evidence="4">
    <location>
        <begin position="669"/>
        <end position="747"/>
    </location>
</feature>
<dbReference type="PANTHER" id="PTHR46082">
    <property type="entry name" value="ATP/GTP-BINDING PROTEIN-RELATED"/>
    <property type="match status" value="1"/>
</dbReference>
<organism evidence="7 8">
    <name type="scientific">Penicillium frequentans</name>
    <dbReference type="NCBI Taxonomy" id="3151616"/>
    <lineage>
        <taxon>Eukaryota</taxon>
        <taxon>Fungi</taxon>
        <taxon>Dikarya</taxon>
        <taxon>Ascomycota</taxon>
        <taxon>Pezizomycotina</taxon>
        <taxon>Eurotiomycetes</taxon>
        <taxon>Eurotiomycetidae</taxon>
        <taxon>Eurotiales</taxon>
        <taxon>Aspergillaceae</taxon>
        <taxon>Penicillium</taxon>
    </lineage>
</organism>
<dbReference type="InterPro" id="IPR054471">
    <property type="entry name" value="GPIID_WHD"/>
</dbReference>
<accession>A0AAD6GMA2</accession>
<keyword evidence="8" id="KW-1185">Reference proteome</keyword>
<dbReference type="InterPro" id="IPR000845">
    <property type="entry name" value="Nucleoside_phosphorylase_d"/>
</dbReference>
<gene>
    <name evidence="7" type="ORF">N7494_001182</name>
</gene>
<feature type="domain" description="DUF7069" evidence="5">
    <location>
        <begin position="580"/>
        <end position="639"/>
    </location>
</feature>
<name>A0AAD6GMA2_9EURO</name>
<dbReference type="InterPro" id="IPR056884">
    <property type="entry name" value="NPHP3-like_N"/>
</dbReference>
<feature type="repeat" description="ANK" evidence="2">
    <location>
        <begin position="1048"/>
        <end position="1080"/>
    </location>
</feature>
<dbReference type="InterPro" id="IPR055497">
    <property type="entry name" value="DUF7069"/>
</dbReference>
<dbReference type="SUPFAM" id="SSF48403">
    <property type="entry name" value="Ankyrin repeat"/>
    <property type="match status" value="1"/>
</dbReference>
<keyword evidence="1" id="KW-0677">Repeat</keyword>
<feature type="repeat" description="ANK" evidence="2">
    <location>
        <begin position="947"/>
        <end position="979"/>
    </location>
</feature>
<dbReference type="SMART" id="SM00248">
    <property type="entry name" value="ANK"/>
    <property type="match status" value="11"/>
</dbReference>
<feature type="repeat" description="ANK" evidence="2">
    <location>
        <begin position="980"/>
        <end position="1012"/>
    </location>
</feature>
<dbReference type="GO" id="GO:0003824">
    <property type="term" value="F:catalytic activity"/>
    <property type="evidence" value="ECO:0007669"/>
    <property type="project" value="InterPro"/>
</dbReference>
<protein>
    <recommendedName>
        <fullName evidence="9">Nucleoside phosphorylase domain-containing protein</fullName>
    </recommendedName>
</protein>
<dbReference type="InterPro" id="IPR053137">
    <property type="entry name" value="NLR-like"/>
</dbReference>
<dbReference type="AlphaFoldDB" id="A0AAD6GMA2"/>
<dbReference type="PANTHER" id="PTHR46082:SF11">
    <property type="entry name" value="AAA+ ATPASE DOMAIN-CONTAINING PROTEIN-RELATED"/>
    <property type="match status" value="1"/>
</dbReference>
<dbReference type="Gene3D" id="3.40.50.300">
    <property type="entry name" value="P-loop containing nucleotide triphosphate hydrolases"/>
    <property type="match status" value="1"/>
</dbReference>
<evidence type="ECO:0000256" key="1">
    <source>
        <dbReference type="ARBA" id="ARBA00022737"/>
    </source>
</evidence>
<sequence>MSDPTKYTVGWICALPVEYIAAQELLDEEHERPNLVSPNDSNDYTLGKMGEHNVVIAVLPDGEYGTASAANVATNMLNSFHNVKIGLMVGIGGGVPSERHDIRLGDIVVSAPRGGEGGVFQYDFGKSVQGQSFQHMRFLNQPPTMLRTAMTGIRTQYERKGHQLEKTIQTTLENNPRLRRRYKRPELSTDRLFRPEVIHSPGDCAICADDPSRLVLRHERLEDEDNPAIHYGLVASGNGLMKDALLRDRLAVEKDVLCFEMEAAGLMNSFPCLVIRGICDYSDSHKNKEWQGYAAIVAAAYTKDLLQRIPPNKVEAGKRISVILSDKLDGTNLRLDRLHDQQEQHRHEGLNQALTDKQQRCHQVFKVANYTEQKNINPRRAEGTCQWVLQSPQYIRWSESNCNELLWVSADPGCGKSVLTRSIIDHYLESPSPDSEVTICYFFFKDNNEQNDLAIALCSIIHQLFNKRPELLHFAIQSWEKNGEALRKDVDELWEILITATSAISCKTICVFDALDECQEGHQGRLIKYLQSFHQDARLSTQNTYLKFLVTSRPYDHIQHHFRIITDLFPHIQIKGEEENDIIHDEISLVVKARVRELSLPPDIHQRIEQQLLQMKHRTYLWLHLAIDDIRTTFERSLRPEQSLITLIPRSVNAAYEKILSRASADQMEIVKKILEIIVAARRPLTIQEMAMALGIATCPEARTTKQADLDESHLDKKLRQLCGLFVFTNNSKVYLIHQTAREFLITRQGLAYWSSLSDSEHQMGQICLRYLLMEDLEEEEDPSSHIRSLLAYSAIYWADHTRQMTLKSDEEVSNLLHRVYGMSRERFLLWFPLFWETVYPYEEDPGMKPLHLAAFNGHEEVIRFLLSLEETDINTTDDSSASPLSWASLNGYKKAAQVLLENGANTNAQGGDYYENALEAACSLGHDEIAQMLLENGADVNVQGGHHGNALQAACFKGSGTIAQVLLNNGANVNAQGGYYGNALQAACLGGHDKLVQMLLGNGADVNAQCGIYHENALQAACSLGHDEIAQMLLENGADFIAQGDGYHGNALQAACLGGHDKLVQILIEKGANVNVQGGHHGNSLQAACLGGSGTIAQVLLNNGANVNAQGGHHGNALQAACFEGSGTIAQVLLNNGANVNAQGGYYGNALQAACFKGSGTIAQVLLNNGANVNAQGGYYGNALQAARCEGHDRIAQMLLENGAESLGSVSPPPKRLKLKS</sequence>
<dbReference type="Gene3D" id="3.40.50.1580">
    <property type="entry name" value="Nucleoside phosphorylase domain"/>
    <property type="match status" value="1"/>
</dbReference>
<feature type="repeat" description="ANK" evidence="2">
    <location>
        <begin position="846"/>
        <end position="868"/>
    </location>
</feature>
<dbReference type="InterPro" id="IPR035994">
    <property type="entry name" value="Nucleoside_phosphorylase_sf"/>
</dbReference>
<evidence type="ECO:0000259" key="3">
    <source>
        <dbReference type="Pfam" id="PF01048"/>
    </source>
</evidence>
<dbReference type="Pfam" id="PF12796">
    <property type="entry name" value="Ank_2"/>
    <property type="match status" value="3"/>
</dbReference>
<feature type="repeat" description="ANK" evidence="2">
    <location>
        <begin position="880"/>
        <end position="912"/>
    </location>
</feature>
<evidence type="ECO:0008006" key="9">
    <source>
        <dbReference type="Google" id="ProtNLM"/>
    </source>
</evidence>
<dbReference type="GO" id="GO:0009116">
    <property type="term" value="P:nucleoside metabolic process"/>
    <property type="evidence" value="ECO:0007669"/>
    <property type="project" value="InterPro"/>
</dbReference>
<proteinExistence type="predicted"/>
<dbReference type="EMBL" id="JAQIZZ010000001">
    <property type="protein sequence ID" value="KAJ5557267.1"/>
    <property type="molecule type" value="Genomic_DNA"/>
</dbReference>
<evidence type="ECO:0000259" key="6">
    <source>
        <dbReference type="Pfam" id="PF24883"/>
    </source>
</evidence>
<dbReference type="PRINTS" id="PR01415">
    <property type="entry name" value="ANKYRIN"/>
</dbReference>
<evidence type="ECO:0000256" key="2">
    <source>
        <dbReference type="PROSITE-ProRule" id="PRU00023"/>
    </source>
</evidence>
<dbReference type="Gene3D" id="1.25.40.20">
    <property type="entry name" value="Ankyrin repeat-containing domain"/>
    <property type="match status" value="2"/>
</dbReference>
<evidence type="ECO:0000259" key="5">
    <source>
        <dbReference type="Pfam" id="PF23239"/>
    </source>
</evidence>
<dbReference type="Pfam" id="PF01048">
    <property type="entry name" value="PNP_UDP_1"/>
    <property type="match status" value="1"/>
</dbReference>
<feature type="domain" description="Nephrocystin 3-like N-terminal" evidence="6">
    <location>
        <begin position="383"/>
        <end position="553"/>
    </location>
</feature>
<dbReference type="InterPro" id="IPR027417">
    <property type="entry name" value="P-loop_NTPase"/>
</dbReference>
<reference evidence="7 8" key="1">
    <citation type="journal article" date="2023" name="IMA Fungus">
        <title>Comparative genomic study of the Penicillium genus elucidates a diverse pangenome and 15 lateral gene transfer events.</title>
        <authorList>
            <person name="Petersen C."/>
            <person name="Sorensen T."/>
            <person name="Nielsen M.R."/>
            <person name="Sondergaard T.E."/>
            <person name="Sorensen J.L."/>
            <person name="Fitzpatrick D.A."/>
            <person name="Frisvad J.C."/>
            <person name="Nielsen K.L."/>
        </authorList>
    </citation>
    <scope>NUCLEOTIDE SEQUENCE [LARGE SCALE GENOMIC DNA]</scope>
    <source>
        <strain evidence="7 8">IBT 35679</strain>
    </source>
</reference>
<comment type="caution">
    <text evidence="7">The sequence shown here is derived from an EMBL/GenBank/DDBJ whole genome shotgun (WGS) entry which is preliminary data.</text>
</comment>
<evidence type="ECO:0000313" key="8">
    <source>
        <dbReference type="Proteomes" id="UP001220324"/>
    </source>
</evidence>
<dbReference type="SUPFAM" id="SSF52540">
    <property type="entry name" value="P-loop containing nucleoside triphosphate hydrolases"/>
    <property type="match status" value="1"/>
</dbReference>
<evidence type="ECO:0000259" key="4">
    <source>
        <dbReference type="Pfam" id="PF22939"/>
    </source>
</evidence>
<evidence type="ECO:0000313" key="7">
    <source>
        <dbReference type="EMBL" id="KAJ5557267.1"/>
    </source>
</evidence>
<dbReference type="PROSITE" id="PS50297">
    <property type="entry name" value="ANK_REP_REGION"/>
    <property type="match status" value="4"/>
</dbReference>
<dbReference type="Pfam" id="PF24883">
    <property type="entry name" value="NPHP3_N"/>
    <property type="match status" value="1"/>
</dbReference>
<feature type="domain" description="Nucleoside phosphorylase" evidence="3">
    <location>
        <begin position="9"/>
        <end position="290"/>
    </location>
</feature>
<dbReference type="SUPFAM" id="SSF53167">
    <property type="entry name" value="Purine and uridine phosphorylases"/>
    <property type="match status" value="1"/>
</dbReference>
<keyword evidence="2" id="KW-0040">ANK repeat</keyword>
<feature type="repeat" description="ANK" evidence="2">
    <location>
        <begin position="914"/>
        <end position="946"/>
    </location>
</feature>
<dbReference type="Pfam" id="PF22939">
    <property type="entry name" value="WHD_GPIID"/>
    <property type="match status" value="1"/>
</dbReference>
<feature type="repeat" description="ANK" evidence="2">
    <location>
        <begin position="1114"/>
        <end position="1146"/>
    </location>
</feature>
<dbReference type="InterPro" id="IPR002110">
    <property type="entry name" value="Ankyrin_rpt"/>
</dbReference>
<dbReference type="Pfam" id="PF23239">
    <property type="entry name" value="DUF7069"/>
    <property type="match status" value="1"/>
</dbReference>